<dbReference type="EMBL" id="QDGZ01000003">
    <property type="protein sequence ID" value="PVG83509.1"/>
    <property type="molecule type" value="Genomic_DNA"/>
</dbReference>
<evidence type="ECO:0000256" key="2">
    <source>
        <dbReference type="ARBA" id="ARBA00011888"/>
    </source>
</evidence>
<comment type="caution">
    <text evidence="8">The sequence shown here is derived from an EMBL/GenBank/DDBJ whole genome shotgun (WGS) entry which is preliminary data.</text>
</comment>
<keyword evidence="4" id="KW-0328">Glycosyltransferase</keyword>
<dbReference type="CDD" id="cd09006">
    <property type="entry name" value="PNP_EcPNPI-like"/>
    <property type="match status" value="1"/>
</dbReference>
<dbReference type="GO" id="GO:0006152">
    <property type="term" value="P:purine nucleoside catabolic process"/>
    <property type="evidence" value="ECO:0007669"/>
    <property type="project" value="TreeGrafter"/>
</dbReference>
<keyword evidence="5" id="KW-0808">Transferase</keyword>
<dbReference type="HAMAP" id="MF_01627">
    <property type="entry name" value="Pur_nucleosid_phosp"/>
    <property type="match status" value="1"/>
</dbReference>
<dbReference type="Proteomes" id="UP000246018">
    <property type="component" value="Unassembled WGS sequence"/>
</dbReference>
<dbReference type="Gene3D" id="3.40.50.1580">
    <property type="entry name" value="Nucleoside phosphorylase domain"/>
    <property type="match status" value="1"/>
</dbReference>
<sequence>MSTHIGAQPGQVAPVVLMPGDPLRARWIAETFLEDAQCYTEVRGMLGYTGTWQGQRVSVQGSGMGQPSLAIYVTELFRDYGVETVIRVGSCGALTERVAMRDVVIASGACTDSSMNRIAFHGLDYAPVADFGLLRGAVERAEALDSAHHVGLILSSDSFYPARPELVSGMVEYGVLAVEMEASALYTLAAKHGRRALAVCTVSDHIVTGEETTAREREKTFGTMVEIALGAAFSPR</sequence>
<dbReference type="EC" id="2.4.2.3" evidence="2"/>
<evidence type="ECO:0000256" key="1">
    <source>
        <dbReference type="ARBA" id="ARBA00010456"/>
    </source>
</evidence>
<dbReference type="GO" id="GO:0004850">
    <property type="term" value="F:uridine phosphorylase activity"/>
    <property type="evidence" value="ECO:0007669"/>
    <property type="project" value="UniProtKB-EC"/>
</dbReference>
<dbReference type="RefSeq" id="WP_116571987.1">
    <property type="nucleotide sequence ID" value="NZ_QDGZ01000003.1"/>
</dbReference>
<name>A0A2T8FCT2_9ACTN</name>
<dbReference type="InterPro" id="IPR035994">
    <property type="entry name" value="Nucleoside_phosphorylase_sf"/>
</dbReference>
<dbReference type="InterPro" id="IPR004402">
    <property type="entry name" value="DeoD-type"/>
</dbReference>
<gene>
    <name evidence="8" type="primary">deoD</name>
    <name evidence="8" type="ORF">DDE18_07410</name>
</gene>
<reference evidence="8 9" key="1">
    <citation type="submission" date="2018-04" db="EMBL/GenBank/DDBJ databases">
        <title>Genome of Nocardioides gansuensis WSJ-1.</title>
        <authorList>
            <person name="Wu S."/>
            <person name="Wang G."/>
        </authorList>
    </citation>
    <scope>NUCLEOTIDE SEQUENCE [LARGE SCALE GENOMIC DNA]</scope>
    <source>
        <strain evidence="8 9">WSJ-1</strain>
    </source>
</reference>
<evidence type="ECO:0000256" key="6">
    <source>
        <dbReference type="ARBA" id="ARBA00048447"/>
    </source>
</evidence>
<dbReference type="Pfam" id="PF01048">
    <property type="entry name" value="PNP_UDP_1"/>
    <property type="match status" value="1"/>
</dbReference>
<dbReference type="NCBIfam" id="NF004489">
    <property type="entry name" value="PRK05819.1"/>
    <property type="match status" value="1"/>
</dbReference>
<accession>A0A2T8FCT2</accession>
<dbReference type="GO" id="GO:0005829">
    <property type="term" value="C:cytosol"/>
    <property type="evidence" value="ECO:0007669"/>
    <property type="project" value="TreeGrafter"/>
</dbReference>
<evidence type="ECO:0000313" key="8">
    <source>
        <dbReference type="EMBL" id="PVG83509.1"/>
    </source>
</evidence>
<dbReference type="SUPFAM" id="SSF53167">
    <property type="entry name" value="Purine and uridine phosphorylases"/>
    <property type="match status" value="1"/>
</dbReference>
<evidence type="ECO:0000313" key="9">
    <source>
        <dbReference type="Proteomes" id="UP000246018"/>
    </source>
</evidence>
<dbReference type="NCBIfam" id="TIGR00107">
    <property type="entry name" value="deoD"/>
    <property type="match status" value="1"/>
</dbReference>
<dbReference type="InterPro" id="IPR018016">
    <property type="entry name" value="Nucleoside_phosphorylase_CS"/>
</dbReference>
<evidence type="ECO:0000256" key="3">
    <source>
        <dbReference type="ARBA" id="ARBA00021980"/>
    </source>
</evidence>
<dbReference type="InterPro" id="IPR000845">
    <property type="entry name" value="Nucleoside_phosphorylase_d"/>
</dbReference>
<comment type="catalytic activity">
    <reaction evidence="6">
        <text>uridine + phosphate = alpha-D-ribose 1-phosphate + uracil</text>
        <dbReference type="Rhea" id="RHEA:24388"/>
        <dbReference type="ChEBI" id="CHEBI:16704"/>
        <dbReference type="ChEBI" id="CHEBI:17568"/>
        <dbReference type="ChEBI" id="CHEBI:43474"/>
        <dbReference type="ChEBI" id="CHEBI:57720"/>
        <dbReference type="EC" id="2.4.2.3"/>
    </reaction>
</comment>
<protein>
    <recommendedName>
        <fullName evidence="3">Uridine phosphorylase</fullName>
        <ecNumber evidence="2">2.4.2.3</ecNumber>
    </recommendedName>
</protein>
<proteinExistence type="inferred from homology"/>
<dbReference type="AlphaFoldDB" id="A0A2T8FCT2"/>
<keyword evidence="9" id="KW-1185">Reference proteome</keyword>
<dbReference type="PANTHER" id="PTHR43691:SF11">
    <property type="entry name" value="FI09636P-RELATED"/>
    <property type="match status" value="1"/>
</dbReference>
<evidence type="ECO:0000256" key="5">
    <source>
        <dbReference type="ARBA" id="ARBA00022679"/>
    </source>
</evidence>
<comment type="similarity">
    <text evidence="1">Belongs to the PNP/UDP phosphorylase family.</text>
</comment>
<feature type="domain" description="Nucleoside phosphorylase" evidence="7">
    <location>
        <begin position="15"/>
        <end position="221"/>
    </location>
</feature>
<dbReference type="PANTHER" id="PTHR43691">
    <property type="entry name" value="URIDINE PHOSPHORYLASE"/>
    <property type="match status" value="1"/>
</dbReference>
<dbReference type="OrthoDB" id="9782889at2"/>
<evidence type="ECO:0000259" key="7">
    <source>
        <dbReference type="Pfam" id="PF01048"/>
    </source>
</evidence>
<dbReference type="GO" id="GO:0004731">
    <property type="term" value="F:purine-nucleoside phosphorylase activity"/>
    <property type="evidence" value="ECO:0007669"/>
    <property type="project" value="InterPro"/>
</dbReference>
<organism evidence="8 9">
    <name type="scientific">Nocardioides gansuensis</name>
    <dbReference type="NCBI Taxonomy" id="2138300"/>
    <lineage>
        <taxon>Bacteria</taxon>
        <taxon>Bacillati</taxon>
        <taxon>Actinomycetota</taxon>
        <taxon>Actinomycetes</taxon>
        <taxon>Propionibacteriales</taxon>
        <taxon>Nocardioidaceae</taxon>
        <taxon>Nocardioides</taxon>
    </lineage>
</organism>
<evidence type="ECO:0000256" key="4">
    <source>
        <dbReference type="ARBA" id="ARBA00022676"/>
    </source>
</evidence>
<dbReference type="PROSITE" id="PS01232">
    <property type="entry name" value="PNP_UDP_1"/>
    <property type="match status" value="1"/>
</dbReference>